<accession>A0A0R2D2H0</accession>
<dbReference type="GO" id="GO:0016462">
    <property type="term" value="F:pyrophosphatase activity"/>
    <property type="evidence" value="ECO:0007669"/>
    <property type="project" value="TreeGrafter"/>
</dbReference>
<evidence type="ECO:0000313" key="4">
    <source>
        <dbReference type="Proteomes" id="UP000051015"/>
    </source>
</evidence>
<dbReference type="InterPro" id="IPR043129">
    <property type="entry name" value="ATPase_NBD"/>
</dbReference>
<proteinExistence type="inferred from homology"/>
<dbReference type="PANTHER" id="PTHR30005">
    <property type="entry name" value="EXOPOLYPHOSPHATASE"/>
    <property type="match status" value="1"/>
</dbReference>
<dbReference type="Proteomes" id="UP000051015">
    <property type="component" value="Unassembled WGS sequence"/>
</dbReference>
<keyword evidence="4" id="KW-1185">Reference proteome</keyword>
<feature type="domain" description="Ppx/GppA phosphatase C-terminal" evidence="2">
    <location>
        <begin position="347"/>
        <end position="491"/>
    </location>
</feature>
<sequence>MFFKNKEGQNLHNLFFINFNMVVKIKYRRKSGVILVPMKLFGIIYMTPRRIQLSIIDLKKLTKIEDVFSNNFSNKNFQYDQNVEEIASAINGYLQIAKDYGVKNVKLWGNQQQLNTISARYLGEQIYIRTGLHIEWLSTSQLTYYKATAVTVHLDNFEKLSLMSTYLLSLGIERASLSHFNEQKFISTWNIDLGSSHVGEISKALKLSTNDPVEVIEDYIGSKLEHLHHVFPYNKEGSNLVLQDAYALAQKFIPANRSSYTMNIDEFEGIYATVIKSSDQYLMDFFDVGENDIGRIIPYFILINKIIKMINAQKIIITNIAVSDGLAIERAAKIGLMHLDLDGMILTSAENLASRYLTSHTHRQTVSKLALHLFDQLKRIHHLGKRERLLLNVACIVDDIGNYINQQQHYRHSAYILEATRLIGLSNDENQIIAEVSRYHSNESPETDQPHFQKLEPTIQMNVAKLSAILRLADALDDSREQKIKRISVSLRGSTMFIYAYSNQNIALEAWSFENKSALFKEVFGIHPILKQRRRQK</sequence>
<dbReference type="Gene3D" id="1.10.3210.10">
    <property type="entry name" value="Hypothetical protein af1432"/>
    <property type="match status" value="1"/>
</dbReference>
<dbReference type="Pfam" id="PF21447">
    <property type="entry name" value="Ppx-GppA_III"/>
    <property type="match status" value="1"/>
</dbReference>
<comment type="similarity">
    <text evidence="1">Belongs to the GppA/Ppx family.</text>
</comment>
<dbReference type="PATRIC" id="fig|1423725.3.peg.1631"/>
<dbReference type="EMBL" id="AYZD01000001">
    <property type="protein sequence ID" value="KRM97546.1"/>
    <property type="molecule type" value="Genomic_DNA"/>
</dbReference>
<comment type="caution">
    <text evidence="3">The sequence shown here is derived from an EMBL/GenBank/DDBJ whole genome shotgun (WGS) entry which is preliminary data.</text>
</comment>
<dbReference type="InterPro" id="IPR048950">
    <property type="entry name" value="Ppx_GppA_C"/>
</dbReference>
<dbReference type="AlphaFoldDB" id="A0A0R2D2H0"/>
<evidence type="ECO:0000259" key="2">
    <source>
        <dbReference type="Pfam" id="PF21447"/>
    </source>
</evidence>
<name>A0A0R2D2H0_9LACO</name>
<gene>
    <name evidence="3" type="ORF">FC19_GL001589</name>
</gene>
<dbReference type="InterPro" id="IPR050273">
    <property type="entry name" value="GppA/Ppx_hydrolase"/>
</dbReference>
<evidence type="ECO:0000313" key="3">
    <source>
        <dbReference type="EMBL" id="KRM97546.1"/>
    </source>
</evidence>
<reference evidence="3 4" key="1">
    <citation type="journal article" date="2015" name="Genome Announc.">
        <title>Expanding the biotechnology potential of lactobacilli through comparative genomics of 213 strains and associated genera.</title>
        <authorList>
            <person name="Sun Z."/>
            <person name="Harris H.M."/>
            <person name="McCann A."/>
            <person name="Guo C."/>
            <person name="Argimon S."/>
            <person name="Zhang W."/>
            <person name="Yang X."/>
            <person name="Jeffery I.B."/>
            <person name="Cooney J.C."/>
            <person name="Kagawa T.F."/>
            <person name="Liu W."/>
            <person name="Song Y."/>
            <person name="Salvetti E."/>
            <person name="Wrobel A."/>
            <person name="Rasinkangas P."/>
            <person name="Parkhill J."/>
            <person name="Rea M.C."/>
            <person name="O'Sullivan O."/>
            <person name="Ritari J."/>
            <person name="Douillard F.P."/>
            <person name="Paul Ross R."/>
            <person name="Yang R."/>
            <person name="Briner A.E."/>
            <person name="Felis G.E."/>
            <person name="de Vos W.M."/>
            <person name="Barrangou R."/>
            <person name="Klaenhammer T.R."/>
            <person name="Caufield P.W."/>
            <person name="Cui Y."/>
            <person name="Zhang H."/>
            <person name="O'Toole P.W."/>
        </authorList>
    </citation>
    <scope>NUCLEOTIDE SEQUENCE [LARGE SCALE GENOMIC DNA]</scope>
    <source>
        <strain evidence="3 4">DSM 21051</strain>
    </source>
</reference>
<protein>
    <submittedName>
        <fullName evidence="3">Exopolyphosphatase</fullName>
    </submittedName>
</protein>
<dbReference type="SUPFAM" id="SSF109604">
    <property type="entry name" value="HD-domain/PDEase-like"/>
    <property type="match status" value="1"/>
</dbReference>
<dbReference type="STRING" id="1423725.FC19_GL001589"/>
<organism evidence="3 4">
    <name type="scientific">Liquorilactobacillus aquaticus DSM 21051</name>
    <dbReference type="NCBI Taxonomy" id="1423725"/>
    <lineage>
        <taxon>Bacteria</taxon>
        <taxon>Bacillati</taxon>
        <taxon>Bacillota</taxon>
        <taxon>Bacilli</taxon>
        <taxon>Lactobacillales</taxon>
        <taxon>Lactobacillaceae</taxon>
        <taxon>Liquorilactobacillus</taxon>
    </lineage>
</organism>
<dbReference type="SUPFAM" id="SSF53067">
    <property type="entry name" value="Actin-like ATPase domain"/>
    <property type="match status" value="1"/>
</dbReference>
<evidence type="ECO:0000256" key="1">
    <source>
        <dbReference type="ARBA" id="ARBA00007125"/>
    </source>
</evidence>
<dbReference type="PANTHER" id="PTHR30005:SF0">
    <property type="entry name" value="RETROGRADE REGULATION PROTEIN 2"/>
    <property type="match status" value="1"/>
</dbReference>